<dbReference type="EMBL" id="JANAVB010034417">
    <property type="protein sequence ID" value="KAJ6806959.1"/>
    <property type="molecule type" value="Genomic_DNA"/>
</dbReference>
<comment type="caution">
    <text evidence="1">The sequence shown here is derived from an EMBL/GenBank/DDBJ whole genome shotgun (WGS) entry which is preliminary data.</text>
</comment>
<evidence type="ECO:0000313" key="2">
    <source>
        <dbReference type="Proteomes" id="UP001140949"/>
    </source>
</evidence>
<reference evidence="1" key="2">
    <citation type="submission" date="2023-04" db="EMBL/GenBank/DDBJ databases">
        <authorList>
            <person name="Bruccoleri R.E."/>
            <person name="Oakeley E.J."/>
            <person name="Faust A.-M."/>
            <person name="Dessus-Babus S."/>
            <person name="Altorfer M."/>
            <person name="Burckhardt D."/>
            <person name="Oertli M."/>
            <person name="Naumann U."/>
            <person name="Petersen F."/>
            <person name="Wong J."/>
        </authorList>
    </citation>
    <scope>NUCLEOTIDE SEQUENCE</scope>
    <source>
        <strain evidence="1">GSM-AAB239-AS_SAM_17_03QT</strain>
        <tissue evidence="1">Leaf</tissue>
    </source>
</reference>
<dbReference type="PANTHER" id="PTHR26312:SF132">
    <property type="entry name" value="OS01G0855200 PROTEIN"/>
    <property type="match status" value="1"/>
</dbReference>
<accession>A0AAX6ET07</accession>
<protein>
    <submittedName>
        <fullName evidence="1">Uncharacterized protein</fullName>
    </submittedName>
</protein>
<dbReference type="Gene3D" id="1.25.40.10">
    <property type="entry name" value="Tetratricopeptide repeat domain"/>
    <property type="match status" value="1"/>
</dbReference>
<reference evidence="1" key="1">
    <citation type="journal article" date="2023" name="GigaByte">
        <title>Genome assembly of the bearded iris, Iris pallida Lam.</title>
        <authorList>
            <person name="Bruccoleri R.E."/>
            <person name="Oakeley E.J."/>
            <person name="Faust A.M.E."/>
            <person name="Altorfer M."/>
            <person name="Dessus-Babus S."/>
            <person name="Burckhardt D."/>
            <person name="Oertli M."/>
            <person name="Naumann U."/>
            <person name="Petersen F."/>
            <person name="Wong J."/>
        </authorList>
    </citation>
    <scope>NUCLEOTIDE SEQUENCE</scope>
    <source>
        <strain evidence="1">GSM-AAB239-AS_SAM_17_03QT</strain>
    </source>
</reference>
<keyword evidence="2" id="KW-1185">Reference proteome</keyword>
<proteinExistence type="predicted"/>
<dbReference type="SUPFAM" id="SSF48452">
    <property type="entry name" value="TPR-like"/>
    <property type="match status" value="1"/>
</dbReference>
<gene>
    <name evidence="1" type="ORF">M6B38_106440</name>
</gene>
<dbReference type="Proteomes" id="UP001140949">
    <property type="component" value="Unassembled WGS sequence"/>
</dbReference>
<name>A0AAX6ET07_IRIPA</name>
<organism evidence="1 2">
    <name type="scientific">Iris pallida</name>
    <name type="common">Sweet iris</name>
    <dbReference type="NCBI Taxonomy" id="29817"/>
    <lineage>
        <taxon>Eukaryota</taxon>
        <taxon>Viridiplantae</taxon>
        <taxon>Streptophyta</taxon>
        <taxon>Embryophyta</taxon>
        <taxon>Tracheophyta</taxon>
        <taxon>Spermatophyta</taxon>
        <taxon>Magnoliopsida</taxon>
        <taxon>Liliopsida</taxon>
        <taxon>Asparagales</taxon>
        <taxon>Iridaceae</taxon>
        <taxon>Iridoideae</taxon>
        <taxon>Irideae</taxon>
        <taxon>Iris</taxon>
    </lineage>
</organism>
<dbReference type="AlphaFoldDB" id="A0AAX6ET07"/>
<evidence type="ECO:0000313" key="1">
    <source>
        <dbReference type="EMBL" id="KAJ6806959.1"/>
    </source>
</evidence>
<dbReference type="PANTHER" id="PTHR26312">
    <property type="entry name" value="TETRATRICOPEPTIDE REPEAT PROTEIN 5"/>
    <property type="match status" value="1"/>
</dbReference>
<dbReference type="InterPro" id="IPR011990">
    <property type="entry name" value="TPR-like_helical_dom_sf"/>
</dbReference>
<sequence>MLSISFGKEMVGLRIAGSNCPRWQRQCSPAIRHSRSLPSFSPSGGGLINLSHNFLSTTRRPLRINKLRRDDEGTITRSFSTTLLGFTNDDDDESDDEFVKRVQHLVHNFTDNDASDIFHKDEAYVSAEPAWPAVRLEPPPLWLDLDRDRDRDEIIPASVERKANSVDLPLSLRIIKKKKMHNLFREAGESAFCSVKKAFSSMVFILRELQSYTLQMREFLFVENLQGIMSRVHGEMNASFVWLFQQIFSCTPTLMVYVMLLLANFTVHSISNHYALAAVSPNPTHQSDVVEYQQKTNTRIYPSSSIKTFSIGSRTASVDGSGGGGGGTTKPVAGATDDGSYYSSASSGVVIPEEEAVAWNRMLEEATRMQASARDESLMDHDTLQSLVSPVRVEVEADHDYEEYARTEMMYHQALALDPENTLLLSNFAQFLYLVLHDHDRAEYYFKRAVAIKPADAESLSRYASFLWLVRKDMVSAEENYLEAIAAEPRNSYYAANYAHFLWNTGGEGTCYLLDGSDAF</sequence>